<dbReference type="GO" id="GO:0035312">
    <property type="term" value="F:5'-3' DNA exonuclease activity"/>
    <property type="evidence" value="ECO:0007669"/>
    <property type="project" value="TreeGrafter"/>
</dbReference>
<dbReference type="InterPro" id="IPR003141">
    <property type="entry name" value="Pol/His_phosphatase_N"/>
</dbReference>
<dbReference type="EMBL" id="JACDUS010000003">
    <property type="protein sequence ID" value="MBA2881053.1"/>
    <property type="molecule type" value="Genomic_DNA"/>
</dbReference>
<keyword evidence="3" id="KW-1185">Reference proteome</keyword>
<comment type="caution">
    <text evidence="2">The sequence shown here is derived from an EMBL/GenBank/DDBJ whole genome shotgun (WGS) entry which is preliminary data.</text>
</comment>
<reference evidence="2 3" key="1">
    <citation type="submission" date="2020-07" db="EMBL/GenBank/DDBJ databases">
        <title>Genomic Encyclopedia of Type Strains, Phase IV (KMG-IV): sequencing the most valuable type-strain genomes for metagenomic binning, comparative biology and taxonomic classification.</title>
        <authorList>
            <person name="Goeker M."/>
        </authorList>
    </citation>
    <scope>NUCLEOTIDE SEQUENCE [LARGE SCALE GENOMIC DNA]</scope>
    <source>
        <strain evidence="2 3">DSM 17721</strain>
    </source>
</reference>
<proteinExistence type="predicted"/>
<protein>
    <recommendedName>
        <fullName evidence="1">Polymerase/histidinol phosphatase N-terminal domain-containing protein</fullName>
    </recommendedName>
</protein>
<dbReference type="InterPro" id="IPR052018">
    <property type="entry name" value="PHP_domain"/>
</dbReference>
<dbReference type="SMART" id="SM00481">
    <property type="entry name" value="POLIIIAc"/>
    <property type="match status" value="1"/>
</dbReference>
<accession>A0A7W0C8D9</accession>
<dbReference type="GO" id="GO:0004534">
    <property type="term" value="F:5'-3' RNA exonuclease activity"/>
    <property type="evidence" value="ECO:0007669"/>
    <property type="project" value="TreeGrafter"/>
</dbReference>
<dbReference type="InterPro" id="IPR016195">
    <property type="entry name" value="Pol/histidinol_Pase-like"/>
</dbReference>
<dbReference type="Proteomes" id="UP000525298">
    <property type="component" value="Unassembled WGS sequence"/>
</dbReference>
<dbReference type="RefSeq" id="WP_181550713.1">
    <property type="nucleotide sequence ID" value="NZ_JACDUS010000003.1"/>
</dbReference>
<dbReference type="SUPFAM" id="SSF89550">
    <property type="entry name" value="PHP domain-like"/>
    <property type="match status" value="1"/>
</dbReference>
<dbReference type="Gene3D" id="3.20.20.140">
    <property type="entry name" value="Metal-dependent hydrolases"/>
    <property type="match status" value="1"/>
</dbReference>
<dbReference type="CDD" id="cd07432">
    <property type="entry name" value="PHP_HisPPase"/>
    <property type="match status" value="1"/>
</dbReference>
<gene>
    <name evidence="2" type="ORF">HNR65_001379</name>
</gene>
<feature type="domain" description="Polymerase/histidinol phosphatase N-terminal" evidence="1">
    <location>
        <begin position="4"/>
        <end position="70"/>
    </location>
</feature>
<dbReference type="AlphaFoldDB" id="A0A7W0C8D9"/>
<organism evidence="2 3">
    <name type="scientific">Desulfosalsimonas propionicica</name>
    <dbReference type="NCBI Taxonomy" id="332175"/>
    <lineage>
        <taxon>Bacteria</taxon>
        <taxon>Pseudomonadati</taxon>
        <taxon>Thermodesulfobacteriota</taxon>
        <taxon>Desulfobacteria</taxon>
        <taxon>Desulfobacterales</taxon>
        <taxon>Desulfosalsimonadaceae</taxon>
        <taxon>Desulfosalsimonas</taxon>
    </lineage>
</organism>
<dbReference type="PANTHER" id="PTHR42924:SF3">
    <property type="entry name" value="POLYMERASE_HISTIDINOL PHOSPHATASE N-TERMINAL DOMAIN-CONTAINING PROTEIN"/>
    <property type="match status" value="1"/>
</dbReference>
<dbReference type="Pfam" id="PF02811">
    <property type="entry name" value="PHP"/>
    <property type="match status" value="1"/>
</dbReference>
<evidence type="ECO:0000313" key="2">
    <source>
        <dbReference type="EMBL" id="MBA2881053.1"/>
    </source>
</evidence>
<evidence type="ECO:0000313" key="3">
    <source>
        <dbReference type="Proteomes" id="UP000525298"/>
    </source>
</evidence>
<name>A0A7W0C8D9_9BACT</name>
<dbReference type="PANTHER" id="PTHR42924">
    <property type="entry name" value="EXONUCLEASE"/>
    <property type="match status" value="1"/>
</dbReference>
<dbReference type="InterPro" id="IPR004013">
    <property type="entry name" value="PHP_dom"/>
</dbReference>
<sequence>MFLVDMHVHTVLGGDSLIRPEEVTDCARRAGLDAVCITEHHSYDLSQPFDEITRQTGFVVFRGLEYRAAEGHLLIYGVPASRSDLPPGLPMQTAIDWVCVRGGAAAAAHPFQTTMAGTALGNRLFELKNLAGVETFNASLTDRENRLAADAARKMGVCGIGGSDAHGPQVLGRACTVFERRLDTISELVAALKNGKCRPRKNFQHRAGNQSGCAG</sequence>
<dbReference type="Pfam" id="PF13263">
    <property type="entry name" value="PHP_C"/>
    <property type="match status" value="1"/>
</dbReference>
<evidence type="ECO:0000259" key="1">
    <source>
        <dbReference type="SMART" id="SM00481"/>
    </source>
</evidence>